<reference evidence="1 2" key="1">
    <citation type="journal article" date="2022" name="ISME Commun">
        <title>Vulcanimicrobium alpinus gen. nov. sp. nov., the first cultivated representative of the candidate phylum 'Eremiobacterota', is a metabolically versatile aerobic anoxygenic phototroph.</title>
        <authorList>
            <person name="Yabe S."/>
            <person name="Muto K."/>
            <person name="Abe K."/>
            <person name="Yokota A."/>
            <person name="Staudigel H."/>
            <person name="Tebo B.M."/>
        </authorList>
    </citation>
    <scope>NUCLEOTIDE SEQUENCE [LARGE SCALE GENOMIC DNA]</scope>
    <source>
        <strain evidence="1 2">WC8-2</strain>
    </source>
</reference>
<dbReference type="KEGG" id="vab:WPS_02460"/>
<dbReference type="EMBL" id="AP025523">
    <property type="protein sequence ID" value="BDE04970.1"/>
    <property type="molecule type" value="Genomic_DNA"/>
</dbReference>
<organism evidence="1 2">
    <name type="scientific">Vulcanimicrobium alpinum</name>
    <dbReference type="NCBI Taxonomy" id="3016050"/>
    <lineage>
        <taxon>Bacteria</taxon>
        <taxon>Bacillati</taxon>
        <taxon>Vulcanimicrobiota</taxon>
        <taxon>Vulcanimicrobiia</taxon>
        <taxon>Vulcanimicrobiales</taxon>
        <taxon>Vulcanimicrobiaceae</taxon>
        <taxon>Vulcanimicrobium</taxon>
    </lineage>
</organism>
<sequence>MTHRIGALALAAHGAVLPDRALQAAASADAVLVAIGAQHRETTAALAAIREQLGFTRRPADAGGARMWLNAAGTRGCFIVGTLPAGLTAVALALEYAFGDRDGANALRDARLRAALA</sequence>
<accession>A0AAN1XSD0</accession>
<evidence type="ECO:0000313" key="2">
    <source>
        <dbReference type="Proteomes" id="UP001317532"/>
    </source>
</evidence>
<dbReference type="Proteomes" id="UP001317532">
    <property type="component" value="Chromosome"/>
</dbReference>
<name>A0AAN1XSD0_UNVUL</name>
<dbReference type="AlphaFoldDB" id="A0AAN1XSD0"/>
<protein>
    <submittedName>
        <fullName evidence="1">Uncharacterized protein</fullName>
    </submittedName>
</protein>
<proteinExistence type="predicted"/>
<evidence type="ECO:0000313" key="1">
    <source>
        <dbReference type="EMBL" id="BDE04970.1"/>
    </source>
</evidence>
<gene>
    <name evidence="1" type="ORF">WPS_02460</name>
</gene>
<keyword evidence="2" id="KW-1185">Reference proteome</keyword>